<protein>
    <submittedName>
        <fullName evidence="1">Uncharacterized protein</fullName>
    </submittedName>
</protein>
<accession>A0A1G9P3V1</accession>
<sequence length="59" mass="6113">MSAENFTLDLRGLDVDSIDVVSADSIVVEGHGAIETGASSALGYCSSYLTATSCWAPEE</sequence>
<dbReference type="Pfam" id="PF19409">
    <property type="entry name" value="Thiopep_pre"/>
    <property type="match status" value="1"/>
</dbReference>
<evidence type="ECO:0000313" key="2">
    <source>
        <dbReference type="Proteomes" id="UP000199202"/>
    </source>
</evidence>
<proteinExistence type="predicted"/>
<dbReference type="OrthoDB" id="3539800at2"/>
<gene>
    <name evidence="1" type="ORF">SAMN05421869_13310</name>
</gene>
<dbReference type="RefSeq" id="WP_090945803.1">
    <property type="nucleotide sequence ID" value="NZ_FNDJ01000033.1"/>
</dbReference>
<dbReference type="Proteomes" id="UP000199202">
    <property type="component" value="Unassembled WGS sequence"/>
</dbReference>
<reference evidence="1 2" key="1">
    <citation type="submission" date="2016-10" db="EMBL/GenBank/DDBJ databases">
        <authorList>
            <person name="de Groot N.N."/>
        </authorList>
    </citation>
    <scope>NUCLEOTIDE SEQUENCE [LARGE SCALE GENOMIC DNA]</scope>
    <source>
        <strain evidence="1 2">CGMCC 4.6533</strain>
    </source>
</reference>
<keyword evidence="2" id="KW-1185">Reference proteome</keyword>
<dbReference type="EMBL" id="FNDJ01000033">
    <property type="protein sequence ID" value="SDL92865.1"/>
    <property type="molecule type" value="Genomic_DNA"/>
</dbReference>
<organism evidence="1 2">
    <name type="scientific">Nonomuraea jiangxiensis</name>
    <dbReference type="NCBI Taxonomy" id="633440"/>
    <lineage>
        <taxon>Bacteria</taxon>
        <taxon>Bacillati</taxon>
        <taxon>Actinomycetota</taxon>
        <taxon>Actinomycetes</taxon>
        <taxon>Streptosporangiales</taxon>
        <taxon>Streptosporangiaceae</taxon>
        <taxon>Nonomuraea</taxon>
    </lineage>
</organism>
<name>A0A1G9P3V1_9ACTN</name>
<evidence type="ECO:0000313" key="1">
    <source>
        <dbReference type="EMBL" id="SDL92865.1"/>
    </source>
</evidence>
<dbReference type="AlphaFoldDB" id="A0A1G9P3V1"/>
<dbReference type="STRING" id="633440.SAMN05421869_13310"/>